<dbReference type="EMBL" id="LS423452">
    <property type="protein sequence ID" value="SPS04942.1"/>
    <property type="molecule type" value="Genomic_DNA"/>
</dbReference>
<proteinExistence type="predicted"/>
<organism evidence="1">
    <name type="scientific">Candidatus Nitrotoga fabula</name>
    <dbReference type="NCBI Taxonomy" id="2182327"/>
    <lineage>
        <taxon>Bacteria</taxon>
        <taxon>Pseudomonadati</taxon>
        <taxon>Pseudomonadota</taxon>
        <taxon>Betaproteobacteria</taxon>
        <taxon>Nitrosomonadales</taxon>
        <taxon>Gallionellaceae</taxon>
        <taxon>Candidatus Nitrotoga</taxon>
    </lineage>
</organism>
<protein>
    <submittedName>
        <fullName evidence="1">Uncharacterized protein</fullName>
    </submittedName>
</protein>
<sequence>MFLKIQYSLIPLCLNIKPAKKFGDVVQFNVQTTEVAMSCLCGIAQNE</sequence>
<evidence type="ECO:0000313" key="1">
    <source>
        <dbReference type="EMBL" id="SPS04942.1"/>
    </source>
</evidence>
<accession>A0A2X0R4W2</accession>
<reference evidence="1" key="1">
    <citation type="submission" date="2018-05" db="EMBL/GenBank/DDBJ databases">
        <authorList>
            <person name="Lanie J.A."/>
            <person name="Ng W.-L."/>
            <person name="Kazmierczak K.M."/>
            <person name="Andrzejewski T.M."/>
            <person name="Davidsen T.M."/>
            <person name="Wayne K.J."/>
            <person name="Tettelin H."/>
            <person name="Glass J.I."/>
            <person name="Rusch D."/>
            <person name="Podicherti R."/>
            <person name="Tsui H.-C.T."/>
            <person name="Winkler M.E."/>
        </authorList>
    </citation>
    <scope>NUCLEOTIDE SEQUENCE</scope>
    <source>
        <strain evidence="1">KNB</strain>
    </source>
</reference>
<dbReference type="AlphaFoldDB" id="A0A2X0R4W2"/>
<gene>
    <name evidence="1" type="ORF">NITFAB_0531</name>
</gene>
<name>A0A2X0R4W2_9PROT</name>